<keyword evidence="4" id="KW-1185">Reference proteome</keyword>
<dbReference type="Proteomes" id="UP000220340">
    <property type="component" value="Unassembled WGS sequence"/>
</dbReference>
<proteinExistence type="predicted"/>
<dbReference type="STRING" id="1801.BRW64_06165"/>
<reference evidence="2 4" key="2">
    <citation type="submission" date="2017-10" db="EMBL/GenBank/DDBJ databases">
        <title>The new phylogeny of genus Mycobacterium.</title>
        <authorList>
            <person name="Tortoli E."/>
            <person name="Trovato A."/>
            <person name="Cirillo D.M."/>
        </authorList>
    </citation>
    <scope>NUCLEOTIDE SEQUENCE [LARGE SCALE GENOMIC DNA]</scope>
    <source>
        <strain evidence="2 4">IP141170001</strain>
    </source>
</reference>
<accession>A0A1Q4HH61</accession>
<comment type="caution">
    <text evidence="2">The sequence shown here is derived from an EMBL/GenBank/DDBJ whole genome shotgun (WGS) entry which is preliminary data.</text>
</comment>
<sequence length="120" mass="12907">MYSMELVVERGQARCPRCVAVADYAFVELGPELLRYEVSCHGCGERYREKLGPVAPPVGVVATAEVWPPVPAPAAVPVGERLQAWADAARGAAIALWHRGNTWAAALLDRIPRDAESKAG</sequence>
<organism evidence="2 4">
    <name type="scientific">Mycolicibacterium diernhoferi</name>
    <dbReference type="NCBI Taxonomy" id="1801"/>
    <lineage>
        <taxon>Bacteria</taxon>
        <taxon>Bacillati</taxon>
        <taxon>Actinomycetota</taxon>
        <taxon>Actinomycetes</taxon>
        <taxon>Mycobacteriales</taxon>
        <taxon>Mycobacteriaceae</taxon>
        <taxon>Mycolicibacterium</taxon>
    </lineage>
</organism>
<dbReference type="Proteomes" id="UP000191039">
    <property type="component" value="Unassembled WGS sequence"/>
</dbReference>
<evidence type="ECO:0000313" key="3">
    <source>
        <dbReference type="Proteomes" id="UP000191039"/>
    </source>
</evidence>
<evidence type="ECO:0000313" key="2">
    <source>
        <dbReference type="EMBL" id="PEG51509.1"/>
    </source>
</evidence>
<name>A0A1Q4HH61_9MYCO</name>
<dbReference type="AlphaFoldDB" id="A0A1Q4HH61"/>
<reference evidence="1 3" key="1">
    <citation type="submission" date="2016-09" db="EMBL/GenBank/DDBJ databases">
        <title>genome sequences of unsequenced Mycobacteria.</title>
        <authorList>
            <person name="Greninger A.L."/>
            <person name="Jerome K.R."/>
            <person name="Mcnair B."/>
            <person name="Wallis C."/>
            <person name="Fang F."/>
        </authorList>
    </citation>
    <scope>NUCLEOTIDE SEQUENCE [LARGE SCALE GENOMIC DNA]</scope>
    <source>
        <strain evidence="1 3">BM1</strain>
    </source>
</reference>
<evidence type="ECO:0000313" key="1">
    <source>
        <dbReference type="EMBL" id="OPE53737.1"/>
    </source>
</evidence>
<protein>
    <submittedName>
        <fullName evidence="2">Uncharacterized protein</fullName>
    </submittedName>
</protein>
<evidence type="ECO:0000313" key="4">
    <source>
        <dbReference type="Proteomes" id="UP000220340"/>
    </source>
</evidence>
<dbReference type="EMBL" id="MIJD01000134">
    <property type="protein sequence ID" value="OPE53737.1"/>
    <property type="molecule type" value="Genomic_DNA"/>
</dbReference>
<gene>
    <name evidence="1" type="ORF">BV510_13990</name>
    <name evidence="2" type="ORF">CRI78_26380</name>
</gene>
<dbReference type="EMBL" id="PDCR01000050">
    <property type="protein sequence ID" value="PEG51509.1"/>
    <property type="molecule type" value="Genomic_DNA"/>
</dbReference>